<feature type="region of interest" description="Disordered" evidence="1">
    <location>
        <begin position="1"/>
        <end position="24"/>
    </location>
</feature>
<accession>A0A6A4X2T8</accession>
<evidence type="ECO:0000313" key="3">
    <source>
        <dbReference type="Proteomes" id="UP000440578"/>
    </source>
</evidence>
<reference evidence="2 3" key="1">
    <citation type="submission" date="2019-07" db="EMBL/GenBank/DDBJ databases">
        <title>Draft genome assembly of a fouling barnacle, Amphibalanus amphitrite (Darwin, 1854): The first reference genome for Thecostraca.</title>
        <authorList>
            <person name="Kim W."/>
        </authorList>
    </citation>
    <scope>NUCLEOTIDE SEQUENCE [LARGE SCALE GENOMIC DNA]</scope>
    <source>
        <strain evidence="2">SNU_AA5</strain>
        <tissue evidence="2">Soma without cirri and trophi</tissue>
    </source>
</reference>
<evidence type="ECO:0008006" key="4">
    <source>
        <dbReference type="Google" id="ProtNLM"/>
    </source>
</evidence>
<evidence type="ECO:0000256" key="1">
    <source>
        <dbReference type="SAM" id="MobiDB-lite"/>
    </source>
</evidence>
<name>A0A6A4X2T8_AMPAM</name>
<dbReference type="Proteomes" id="UP000440578">
    <property type="component" value="Unassembled WGS sequence"/>
</dbReference>
<evidence type="ECO:0000313" key="2">
    <source>
        <dbReference type="EMBL" id="KAF0313607.1"/>
    </source>
</evidence>
<organism evidence="2 3">
    <name type="scientific">Amphibalanus amphitrite</name>
    <name type="common">Striped barnacle</name>
    <name type="synonym">Balanus amphitrite</name>
    <dbReference type="NCBI Taxonomy" id="1232801"/>
    <lineage>
        <taxon>Eukaryota</taxon>
        <taxon>Metazoa</taxon>
        <taxon>Ecdysozoa</taxon>
        <taxon>Arthropoda</taxon>
        <taxon>Crustacea</taxon>
        <taxon>Multicrustacea</taxon>
        <taxon>Cirripedia</taxon>
        <taxon>Thoracica</taxon>
        <taxon>Thoracicalcarea</taxon>
        <taxon>Balanomorpha</taxon>
        <taxon>Balanoidea</taxon>
        <taxon>Balanidae</taxon>
        <taxon>Amphibalaninae</taxon>
        <taxon>Amphibalanus</taxon>
    </lineage>
</organism>
<keyword evidence="3" id="KW-1185">Reference proteome</keyword>
<proteinExistence type="predicted"/>
<gene>
    <name evidence="2" type="ORF">FJT64_015869</name>
</gene>
<dbReference type="EMBL" id="VIIS01000077">
    <property type="protein sequence ID" value="KAF0313607.1"/>
    <property type="molecule type" value="Genomic_DNA"/>
</dbReference>
<protein>
    <recommendedName>
        <fullName evidence="4">RNase H type-1 domain-containing protein</fullName>
    </recommendedName>
</protein>
<dbReference type="AlphaFoldDB" id="A0A6A4X2T8"/>
<sequence>MRKKQEAQEVGVPAPSPPDEDVAGLQHRPCFRRVGKWVCEEAGLGGVPVAPLTLHQEEPPWKQYNNNVHFGLKLPKPTKRTDPPELRKTATLEALAACPNPDLTIWSDGSALDGTKKGGGGALLKLHREGRKIKCTIPAEVVCSSMQAELSAMSEALICFLGLPSLPFSLSCSARTPCPASNCSAEAQQRRNRP</sequence>
<comment type="caution">
    <text evidence="2">The sequence shown here is derived from an EMBL/GenBank/DDBJ whole genome shotgun (WGS) entry which is preliminary data.</text>
</comment>